<reference evidence="2 3" key="1">
    <citation type="journal article" date="2023" name="J. Hered.">
        <title>Chromosome-level genome of the wood stork (Mycteria americana) provides insight into avian chromosome evolution.</title>
        <authorList>
            <person name="Flamio R. Jr."/>
            <person name="Ramstad K.M."/>
        </authorList>
    </citation>
    <scope>NUCLEOTIDE SEQUENCE [LARGE SCALE GENOMIC DNA]</scope>
    <source>
        <strain evidence="2">JAX WOST 10</strain>
    </source>
</reference>
<sequence>MGGERRAPSQLHVSQGAPRARRAGEDSLPRGHFGRKMTDPQVCASQGKPSLPFSIEEILKKPSASSALSSETRNRSNYAERPPALKAGSPLAFDSSSRSQLDCDLPSAKMLLPATCATPMAKAKKVQAAHCRRPTDSPASLLGEDTEHEHLEGKRKHEEEEDQLCDFPVDHPLH</sequence>
<evidence type="ECO:0000313" key="3">
    <source>
        <dbReference type="Proteomes" id="UP001333110"/>
    </source>
</evidence>
<gene>
    <name evidence="2" type="ORF">QYF61_025866</name>
</gene>
<name>A0AAN7SJP6_MYCAM</name>
<keyword evidence="3" id="KW-1185">Reference proteome</keyword>
<feature type="region of interest" description="Disordered" evidence="1">
    <location>
        <begin position="61"/>
        <end position="100"/>
    </location>
</feature>
<feature type="compositionally biased region" description="Low complexity" evidence="1">
    <location>
        <begin position="61"/>
        <end position="70"/>
    </location>
</feature>
<evidence type="ECO:0000256" key="1">
    <source>
        <dbReference type="SAM" id="MobiDB-lite"/>
    </source>
</evidence>
<dbReference type="EMBL" id="JAUNZN010000001">
    <property type="protein sequence ID" value="KAK4832846.1"/>
    <property type="molecule type" value="Genomic_DNA"/>
</dbReference>
<feature type="region of interest" description="Disordered" evidence="1">
    <location>
        <begin position="127"/>
        <end position="174"/>
    </location>
</feature>
<comment type="caution">
    <text evidence="2">The sequence shown here is derived from an EMBL/GenBank/DDBJ whole genome shotgun (WGS) entry which is preliminary data.</text>
</comment>
<feature type="compositionally biased region" description="Basic and acidic residues" evidence="1">
    <location>
        <begin position="145"/>
        <end position="158"/>
    </location>
</feature>
<dbReference type="AlphaFoldDB" id="A0AAN7SJP6"/>
<evidence type="ECO:0000313" key="2">
    <source>
        <dbReference type="EMBL" id="KAK4832846.1"/>
    </source>
</evidence>
<organism evidence="2 3">
    <name type="scientific">Mycteria americana</name>
    <name type="common">Wood stork</name>
    <dbReference type="NCBI Taxonomy" id="33587"/>
    <lineage>
        <taxon>Eukaryota</taxon>
        <taxon>Metazoa</taxon>
        <taxon>Chordata</taxon>
        <taxon>Craniata</taxon>
        <taxon>Vertebrata</taxon>
        <taxon>Euteleostomi</taxon>
        <taxon>Archelosauria</taxon>
        <taxon>Archosauria</taxon>
        <taxon>Dinosauria</taxon>
        <taxon>Saurischia</taxon>
        <taxon>Theropoda</taxon>
        <taxon>Coelurosauria</taxon>
        <taxon>Aves</taxon>
        <taxon>Neognathae</taxon>
        <taxon>Neoaves</taxon>
        <taxon>Aequornithes</taxon>
        <taxon>Ciconiiformes</taxon>
        <taxon>Ciconiidae</taxon>
        <taxon>Mycteria</taxon>
    </lineage>
</organism>
<accession>A0AAN7SJP6</accession>
<feature type="region of interest" description="Disordered" evidence="1">
    <location>
        <begin position="1"/>
        <end position="49"/>
    </location>
</feature>
<feature type="non-terminal residue" evidence="2">
    <location>
        <position position="174"/>
    </location>
</feature>
<dbReference type="Proteomes" id="UP001333110">
    <property type="component" value="Unassembled WGS sequence"/>
</dbReference>
<proteinExistence type="predicted"/>
<protein>
    <submittedName>
        <fullName evidence="2">Uncharacterized protein</fullName>
    </submittedName>
</protein>